<proteinExistence type="predicted"/>
<reference evidence="1" key="1">
    <citation type="journal article" date="2019" name="BMC Genomics">
        <title>A new reference genome for Sorghum bicolor reveals high levels of sequence similarity between sweet and grain genotypes: implications for the genetics of sugar metabolism.</title>
        <authorList>
            <person name="Cooper E.A."/>
            <person name="Brenton Z.W."/>
            <person name="Flinn B.S."/>
            <person name="Jenkins J."/>
            <person name="Shu S."/>
            <person name="Flowers D."/>
            <person name="Luo F."/>
            <person name="Wang Y."/>
            <person name="Xia P."/>
            <person name="Barry K."/>
            <person name="Daum C."/>
            <person name="Lipzen A."/>
            <person name="Yoshinaga Y."/>
            <person name="Schmutz J."/>
            <person name="Saski C."/>
            <person name="Vermerris W."/>
            <person name="Kresovich S."/>
        </authorList>
    </citation>
    <scope>NUCLEOTIDE SEQUENCE</scope>
</reference>
<dbReference type="Proteomes" id="UP000807115">
    <property type="component" value="Chromosome 10"/>
</dbReference>
<organism evidence="1 2">
    <name type="scientific">Sorghum bicolor</name>
    <name type="common">Sorghum</name>
    <name type="synonym">Sorghum vulgare</name>
    <dbReference type="NCBI Taxonomy" id="4558"/>
    <lineage>
        <taxon>Eukaryota</taxon>
        <taxon>Viridiplantae</taxon>
        <taxon>Streptophyta</taxon>
        <taxon>Embryophyta</taxon>
        <taxon>Tracheophyta</taxon>
        <taxon>Spermatophyta</taxon>
        <taxon>Magnoliopsida</taxon>
        <taxon>Liliopsida</taxon>
        <taxon>Poales</taxon>
        <taxon>Poaceae</taxon>
        <taxon>PACMAD clade</taxon>
        <taxon>Panicoideae</taxon>
        <taxon>Andropogonodae</taxon>
        <taxon>Andropogoneae</taxon>
        <taxon>Sorghinae</taxon>
        <taxon>Sorghum</taxon>
    </lineage>
</organism>
<accession>A0A921Q616</accession>
<sequence length="93" mass="10284">MILWRDTNHRLFVIATTNEDASTYFFHHCPTSHVLDLISPLCTILLAPVTLVEYHAHPLQTIGLLLLSPPQVTAPLHMIATKGDTPSQACLCP</sequence>
<comment type="caution">
    <text evidence="1">The sequence shown here is derived from an EMBL/GenBank/DDBJ whole genome shotgun (WGS) entry which is preliminary data.</text>
</comment>
<protein>
    <submittedName>
        <fullName evidence="1">Uncharacterized protein</fullName>
    </submittedName>
</protein>
<gene>
    <name evidence="1" type="ORF">BDA96_10G194900</name>
</gene>
<dbReference type="EMBL" id="CM027689">
    <property type="protein sequence ID" value="KAG0514476.1"/>
    <property type="molecule type" value="Genomic_DNA"/>
</dbReference>
<reference evidence="1" key="2">
    <citation type="submission" date="2020-10" db="EMBL/GenBank/DDBJ databases">
        <authorList>
            <person name="Cooper E.A."/>
            <person name="Brenton Z.W."/>
            <person name="Flinn B.S."/>
            <person name="Jenkins J."/>
            <person name="Shu S."/>
            <person name="Flowers D."/>
            <person name="Luo F."/>
            <person name="Wang Y."/>
            <person name="Xia P."/>
            <person name="Barry K."/>
            <person name="Daum C."/>
            <person name="Lipzen A."/>
            <person name="Yoshinaga Y."/>
            <person name="Schmutz J."/>
            <person name="Saski C."/>
            <person name="Vermerris W."/>
            <person name="Kresovich S."/>
        </authorList>
    </citation>
    <scope>NUCLEOTIDE SEQUENCE</scope>
</reference>
<evidence type="ECO:0000313" key="2">
    <source>
        <dbReference type="Proteomes" id="UP000807115"/>
    </source>
</evidence>
<evidence type="ECO:0000313" key="1">
    <source>
        <dbReference type="EMBL" id="KAG0514476.1"/>
    </source>
</evidence>
<dbReference type="AlphaFoldDB" id="A0A921Q616"/>
<name>A0A921Q616_SORBI</name>